<protein>
    <submittedName>
        <fullName evidence="1">Uncharacterized protein</fullName>
    </submittedName>
</protein>
<reference evidence="1" key="1">
    <citation type="submission" date="2018-11" db="EMBL/GenBank/DDBJ databases">
        <authorList>
            <person name="Alioto T."/>
            <person name="Alioto T."/>
        </authorList>
    </citation>
    <scope>NUCLEOTIDE SEQUENCE</scope>
</reference>
<accession>A0A8B6DM32</accession>
<evidence type="ECO:0000313" key="1">
    <source>
        <dbReference type="EMBL" id="VDI22366.1"/>
    </source>
</evidence>
<dbReference type="Proteomes" id="UP000596742">
    <property type="component" value="Unassembled WGS sequence"/>
</dbReference>
<proteinExistence type="predicted"/>
<comment type="caution">
    <text evidence="1">The sequence shown here is derived from an EMBL/GenBank/DDBJ whole genome shotgun (WGS) entry which is preliminary data.</text>
</comment>
<gene>
    <name evidence="1" type="ORF">MGAL_10B048877</name>
</gene>
<evidence type="ECO:0000313" key="2">
    <source>
        <dbReference type="Proteomes" id="UP000596742"/>
    </source>
</evidence>
<dbReference type="OrthoDB" id="6146317at2759"/>
<keyword evidence="2" id="KW-1185">Reference proteome</keyword>
<organism evidence="1 2">
    <name type="scientific">Mytilus galloprovincialis</name>
    <name type="common">Mediterranean mussel</name>
    <dbReference type="NCBI Taxonomy" id="29158"/>
    <lineage>
        <taxon>Eukaryota</taxon>
        <taxon>Metazoa</taxon>
        <taxon>Spiralia</taxon>
        <taxon>Lophotrochozoa</taxon>
        <taxon>Mollusca</taxon>
        <taxon>Bivalvia</taxon>
        <taxon>Autobranchia</taxon>
        <taxon>Pteriomorphia</taxon>
        <taxon>Mytilida</taxon>
        <taxon>Mytiloidea</taxon>
        <taxon>Mytilidae</taxon>
        <taxon>Mytilinae</taxon>
        <taxon>Mytilus</taxon>
    </lineage>
</organism>
<dbReference type="AlphaFoldDB" id="A0A8B6DM32"/>
<dbReference type="Pfam" id="PF02992">
    <property type="entry name" value="Transposase_21"/>
    <property type="match status" value="1"/>
</dbReference>
<dbReference type="EMBL" id="UYJE01003781">
    <property type="protein sequence ID" value="VDI22366.1"/>
    <property type="molecule type" value="Genomic_DNA"/>
</dbReference>
<name>A0A8B6DM32_MYTGA</name>
<sequence length="241" mass="27383">MRHTQIVIDTNMTNADIFLSAMPNALQTEKSHLPQPNSLPPTFKEAKTLIKPLLMPLQNDLASCPICQEPRKVKNSSQKVFHYMPIAPRLNRWFGTSNLCKLLYANKVYSNGKLCDFTDSNVYKNWYTDQGVFGDHEEQQTVPLALFTDGVNPNKHLSTQKSMWPLLLTWINLPVQIRQLLGPMLLVGIIPSGRNGSELKSLEPYIDLLVDEILQIIRIPYIQQLPKSTSKSESCPFAIFM</sequence>
<dbReference type="InterPro" id="IPR004242">
    <property type="entry name" value="Transposase_21"/>
</dbReference>